<protein>
    <recommendedName>
        <fullName evidence="3">Thymidylate synthase</fullName>
    </recommendedName>
</protein>
<evidence type="ECO:0000313" key="2">
    <source>
        <dbReference type="Proteomes" id="UP001597344"/>
    </source>
</evidence>
<organism evidence="1 2">
    <name type="scientific">Aquimarina celericrescens</name>
    <dbReference type="NCBI Taxonomy" id="1964542"/>
    <lineage>
        <taxon>Bacteria</taxon>
        <taxon>Pseudomonadati</taxon>
        <taxon>Bacteroidota</taxon>
        <taxon>Flavobacteriia</taxon>
        <taxon>Flavobacteriales</taxon>
        <taxon>Flavobacteriaceae</taxon>
        <taxon>Aquimarina</taxon>
    </lineage>
</organism>
<comment type="caution">
    <text evidence="1">The sequence shown here is derived from an EMBL/GenBank/DDBJ whole genome shotgun (WGS) entry which is preliminary data.</text>
</comment>
<proteinExistence type="predicted"/>
<evidence type="ECO:0008006" key="3">
    <source>
        <dbReference type="Google" id="ProtNLM"/>
    </source>
</evidence>
<keyword evidence="2" id="KW-1185">Reference proteome</keyword>
<sequence length="118" mass="13859">MEDFSNEFCQMQLYERFVVLTVNENVNFTLEKASVVRNKLSSYYESADFLMISYRKHKHKVSPEIYKQGLLPNMKGLAVVSSNDEERDQAIIEQPLYEKSFVFFSCLEDAKSWAKGYF</sequence>
<reference evidence="2" key="1">
    <citation type="journal article" date="2019" name="Int. J. Syst. Evol. Microbiol.">
        <title>The Global Catalogue of Microorganisms (GCM) 10K type strain sequencing project: providing services to taxonomists for standard genome sequencing and annotation.</title>
        <authorList>
            <consortium name="The Broad Institute Genomics Platform"/>
            <consortium name="The Broad Institute Genome Sequencing Center for Infectious Disease"/>
            <person name="Wu L."/>
            <person name="Ma J."/>
        </authorList>
    </citation>
    <scope>NUCLEOTIDE SEQUENCE [LARGE SCALE GENOMIC DNA]</scope>
    <source>
        <strain evidence="2">DT92</strain>
    </source>
</reference>
<gene>
    <name evidence="1" type="ORF">ACFSJT_01710</name>
</gene>
<dbReference type="Proteomes" id="UP001597344">
    <property type="component" value="Unassembled WGS sequence"/>
</dbReference>
<evidence type="ECO:0000313" key="1">
    <source>
        <dbReference type="EMBL" id="MFD2185494.1"/>
    </source>
</evidence>
<dbReference type="EMBL" id="JBHUHY010000002">
    <property type="protein sequence ID" value="MFD2185494.1"/>
    <property type="molecule type" value="Genomic_DNA"/>
</dbReference>
<accession>A0ABW5AUG6</accession>
<dbReference type="RefSeq" id="WP_378318461.1">
    <property type="nucleotide sequence ID" value="NZ_JBHUHY010000002.1"/>
</dbReference>
<name>A0ABW5AUG6_9FLAO</name>